<gene>
    <name evidence="2" type="ORF">BHF68_04150</name>
</gene>
<accession>A0A1E5G2W2</accession>
<keyword evidence="1" id="KW-0472">Membrane</keyword>
<keyword evidence="1" id="KW-0812">Transmembrane</keyword>
<dbReference type="AlphaFoldDB" id="A0A1E5G2W2"/>
<organism evidence="2 3">
    <name type="scientific">Desulfuribacillus alkaliarsenatis</name>
    <dbReference type="NCBI Taxonomy" id="766136"/>
    <lineage>
        <taxon>Bacteria</taxon>
        <taxon>Bacillati</taxon>
        <taxon>Bacillota</taxon>
        <taxon>Desulfuribacillia</taxon>
        <taxon>Desulfuribacillales</taxon>
        <taxon>Desulfuribacillaceae</taxon>
        <taxon>Desulfuribacillus</taxon>
    </lineage>
</organism>
<evidence type="ECO:0008006" key="4">
    <source>
        <dbReference type="Google" id="ProtNLM"/>
    </source>
</evidence>
<protein>
    <recommendedName>
        <fullName evidence="4">Cytochrome b561 domain-containing protein</fullName>
    </recommendedName>
</protein>
<dbReference type="RefSeq" id="WP_069642805.1">
    <property type="nucleotide sequence ID" value="NZ_MIJE01000011.1"/>
</dbReference>
<proteinExistence type="predicted"/>
<comment type="caution">
    <text evidence="2">The sequence shown here is derived from an EMBL/GenBank/DDBJ whole genome shotgun (WGS) entry which is preliminary data.</text>
</comment>
<keyword evidence="3" id="KW-1185">Reference proteome</keyword>
<dbReference type="EMBL" id="MIJE01000011">
    <property type="protein sequence ID" value="OEF97407.1"/>
    <property type="molecule type" value="Genomic_DNA"/>
</dbReference>
<feature type="transmembrane region" description="Helical" evidence="1">
    <location>
        <begin position="44"/>
        <end position="63"/>
    </location>
</feature>
<keyword evidence="1" id="KW-1133">Transmembrane helix</keyword>
<evidence type="ECO:0000313" key="2">
    <source>
        <dbReference type="EMBL" id="OEF97407.1"/>
    </source>
</evidence>
<sequence>MGVGTIVHIILGSALTIAMLITAFQLLQFFLSKSDKKPIYLSKVRQYGITSIILFAVYMLWIAKKSMLLG</sequence>
<evidence type="ECO:0000313" key="3">
    <source>
        <dbReference type="Proteomes" id="UP000094296"/>
    </source>
</evidence>
<reference evidence="2 3" key="1">
    <citation type="submission" date="2016-09" db="EMBL/GenBank/DDBJ databases">
        <title>Draft genome sequence for the type strain of Desulfuribacillus alkaliarsenatis AHT28, an obligately anaerobic, sulfidogenic bacterium isolated from Russian soda lake sediments.</title>
        <authorList>
            <person name="Abin C.A."/>
            <person name="Hollibaugh J.T."/>
        </authorList>
    </citation>
    <scope>NUCLEOTIDE SEQUENCE [LARGE SCALE GENOMIC DNA]</scope>
    <source>
        <strain evidence="2 3">AHT28</strain>
    </source>
</reference>
<feature type="transmembrane region" description="Helical" evidence="1">
    <location>
        <begin position="6"/>
        <end position="32"/>
    </location>
</feature>
<evidence type="ECO:0000256" key="1">
    <source>
        <dbReference type="SAM" id="Phobius"/>
    </source>
</evidence>
<dbReference type="Proteomes" id="UP000094296">
    <property type="component" value="Unassembled WGS sequence"/>
</dbReference>
<name>A0A1E5G2W2_9FIRM</name>